<proteinExistence type="predicted"/>
<dbReference type="InterPro" id="IPR000719">
    <property type="entry name" value="Prot_kinase_dom"/>
</dbReference>
<evidence type="ECO:0000259" key="7">
    <source>
        <dbReference type="PROSITE" id="PS50011"/>
    </source>
</evidence>
<reference evidence="8 9" key="1">
    <citation type="submission" date="2018-08" db="EMBL/GenBank/DDBJ databases">
        <title>Sequencing the genomes of 1000 actinobacteria strains.</title>
        <authorList>
            <person name="Klenk H.-P."/>
        </authorList>
    </citation>
    <scope>NUCLEOTIDE SEQUENCE [LARGE SCALE GENOMIC DNA]</scope>
    <source>
        <strain evidence="8 9">DSM 43927</strain>
    </source>
</reference>
<dbReference type="PROSITE" id="PS00108">
    <property type="entry name" value="PROTEIN_KINASE_ST"/>
    <property type="match status" value="1"/>
</dbReference>
<dbReference type="Gene3D" id="1.10.510.10">
    <property type="entry name" value="Transferase(Phosphotransferase) domain 1"/>
    <property type="match status" value="1"/>
</dbReference>
<dbReference type="GO" id="GO:0005524">
    <property type="term" value="F:ATP binding"/>
    <property type="evidence" value="ECO:0007669"/>
    <property type="project" value="UniProtKB-KW"/>
</dbReference>
<keyword evidence="6" id="KW-1133">Transmembrane helix</keyword>
<keyword evidence="2" id="KW-0547">Nucleotide-binding</keyword>
<evidence type="ECO:0000313" key="9">
    <source>
        <dbReference type="Proteomes" id="UP000256661"/>
    </source>
</evidence>
<keyword evidence="9" id="KW-1185">Reference proteome</keyword>
<evidence type="ECO:0000256" key="5">
    <source>
        <dbReference type="SAM" id="MobiDB-lite"/>
    </source>
</evidence>
<dbReference type="EMBL" id="QTTT01000001">
    <property type="protein sequence ID" value="REE96937.1"/>
    <property type="molecule type" value="Genomic_DNA"/>
</dbReference>
<keyword evidence="3 8" id="KW-0418">Kinase</keyword>
<feature type="domain" description="Protein kinase" evidence="7">
    <location>
        <begin position="18"/>
        <end position="277"/>
    </location>
</feature>
<dbReference type="PANTHER" id="PTHR43289:SF34">
    <property type="entry name" value="SERINE_THREONINE-PROTEIN KINASE YBDM-RELATED"/>
    <property type="match status" value="1"/>
</dbReference>
<gene>
    <name evidence="8" type="ORF">DFJ69_2390</name>
</gene>
<dbReference type="SUPFAM" id="SSF56112">
    <property type="entry name" value="Protein kinase-like (PK-like)"/>
    <property type="match status" value="1"/>
</dbReference>
<dbReference type="RefSeq" id="WP_211328594.1">
    <property type="nucleotide sequence ID" value="NZ_QTTT01000001.1"/>
</dbReference>
<dbReference type="PROSITE" id="PS50011">
    <property type="entry name" value="PROTEIN_KINASE_DOM"/>
    <property type="match status" value="1"/>
</dbReference>
<dbReference type="GO" id="GO:0004674">
    <property type="term" value="F:protein serine/threonine kinase activity"/>
    <property type="evidence" value="ECO:0007669"/>
    <property type="project" value="UniProtKB-KW"/>
</dbReference>
<evidence type="ECO:0000313" key="8">
    <source>
        <dbReference type="EMBL" id="REE96937.1"/>
    </source>
</evidence>
<comment type="caution">
    <text evidence="8">The sequence shown here is derived from an EMBL/GenBank/DDBJ whole genome shotgun (WGS) entry which is preliminary data.</text>
</comment>
<dbReference type="CDD" id="cd14014">
    <property type="entry name" value="STKc_PknB_like"/>
    <property type="match status" value="1"/>
</dbReference>
<dbReference type="AlphaFoldDB" id="A0A3D9SMH9"/>
<keyword evidence="8" id="KW-0723">Serine/threonine-protein kinase</keyword>
<protein>
    <submittedName>
        <fullName evidence="8">Serine/threonine protein kinase</fullName>
    </submittedName>
</protein>
<evidence type="ECO:0000256" key="3">
    <source>
        <dbReference type="ARBA" id="ARBA00022777"/>
    </source>
</evidence>
<evidence type="ECO:0000256" key="6">
    <source>
        <dbReference type="SAM" id="Phobius"/>
    </source>
</evidence>
<name>A0A3D9SMH9_9ACTN</name>
<keyword evidence="1" id="KW-0808">Transferase</keyword>
<keyword evidence="6" id="KW-0812">Transmembrane</keyword>
<dbReference type="Pfam" id="PF00069">
    <property type="entry name" value="Pkinase"/>
    <property type="match status" value="1"/>
</dbReference>
<feature type="transmembrane region" description="Helical" evidence="6">
    <location>
        <begin position="412"/>
        <end position="434"/>
    </location>
</feature>
<feature type="region of interest" description="Disordered" evidence="5">
    <location>
        <begin position="368"/>
        <end position="406"/>
    </location>
</feature>
<organism evidence="8 9">
    <name type="scientific">Thermomonospora umbrina</name>
    <dbReference type="NCBI Taxonomy" id="111806"/>
    <lineage>
        <taxon>Bacteria</taxon>
        <taxon>Bacillati</taxon>
        <taxon>Actinomycetota</taxon>
        <taxon>Actinomycetes</taxon>
        <taxon>Streptosporangiales</taxon>
        <taxon>Thermomonosporaceae</taxon>
        <taxon>Thermomonospora</taxon>
    </lineage>
</organism>
<accession>A0A3D9SMH9</accession>
<dbReference type="Proteomes" id="UP000256661">
    <property type="component" value="Unassembled WGS sequence"/>
</dbReference>
<dbReference type="PANTHER" id="PTHR43289">
    <property type="entry name" value="MITOGEN-ACTIVATED PROTEIN KINASE KINASE KINASE 20-RELATED"/>
    <property type="match status" value="1"/>
</dbReference>
<feature type="compositionally biased region" description="Pro residues" evidence="5">
    <location>
        <begin position="369"/>
        <end position="401"/>
    </location>
</feature>
<dbReference type="InterPro" id="IPR011009">
    <property type="entry name" value="Kinase-like_dom_sf"/>
</dbReference>
<dbReference type="InterPro" id="IPR008271">
    <property type="entry name" value="Ser/Thr_kinase_AS"/>
</dbReference>
<keyword evidence="4" id="KW-0067">ATP-binding</keyword>
<dbReference type="Gene3D" id="3.30.200.20">
    <property type="entry name" value="Phosphorylase Kinase, domain 1"/>
    <property type="match status" value="1"/>
</dbReference>
<keyword evidence="6" id="KW-0472">Membrane</keyword>
<sequence length="565" mass="59103">MPQARPLEPADPDRLGGYRIAGRLGEGAQGVVLLGHGPEGPDGTAVAIKLLHARLSDDAQARSRFIREVELAKQVATFCTAAVLDADVEGDRPYIVSEYIEGPSLAGLVSAEGPRGRTALERLAVGTATALTAIHRAGVVHRDFKPANVLLGGDGPRVIDFGIARAIDAGGLTQVGRVPGTPAYMSPEQLGGVEVGPAADVFAWGSTMLYAATARLPFGEGSLQEVIQRIVYDEPVLDALPESLRTVVADAMAKDPARRPTARQLLDRLLGQESPVTGMPEPMVAEARTLASDTPSRSVPPTLSAPAVPPAVPAPAVPVDAPVEPLPLPADLYADERPYRAGNDAQPPTAVYTGFGDQTAEDARQPLIPWQPQPQPAPPAPHPTPHQPQYAPQPPNAPRPPARSGGGANKPLGVLVSLAVGVLAGAAIIVLVLWPQMRDSGPDNAGNTGNPGTDTQPVQSVPEAFAGTWHGRAVNPQRNASFPIQVTFETGRTTAQARYPRGCACTLTLTRGTGARLEMTLQPVPPCKSVTAGDVVVTRKPGGGLDYAWSRTGTSLRYRADLSRG</sequence>
<evidence type="ECO:0000256" key="1">
    <source>
        <dbReference type="ARBA" id="ARBA00022679"/>
    </source>
</evidence>
<evidence type="ECO:0000256" key="2">
    <source>
        <dbReference type="ARBA" id="ARBA00022741"/>
    </source>
</evidence>
<evidence type="ECO:0000256" key="4">
    <source>
        <dbReference type="ARBA" id="ARBA00022840"/>
    </source>
</evidence>